<evidence type="ECO:0000313" key="3">
    <source>
        <dbReference type="Proteomes" id="UP000179769"/>
    </source>
</evidence>
<dbReference type="Gene3D" id="3.30.200.20">
    <property type="entry name" value="Phosphorylase Kinase, domain 1"/>
    <property type="match status" value="1"/>
</dbReference>
<dbReference type="InterPro" id="IPR041726">
    <property type="entry name" value="ACAD10_11_N"/>
</dbReference>
<dbReference type="GO" id="GO:0016740">
    <property type="term" value="F:transferase activity"/>
    <property type="evidence" value="ECO:0007669"/>
    <property type="project" value="UniProtKB-KW"/>
</dbReference>
<proteinExistence type="predicted"/>
<dbReference type="Gene3D" id="3.90.1200.10">
    <property type="match status" value="1"/>
</dbReference>
<gene>
    <name evidence="2" type="ORF">BBK14_10440</name>
</gene>
<accession>A0A1S1RA18</accession>
<dbReference type="CDD" id="cd05154">
    <property type="entry name" value="ACAD10_11_N-like"/>
    <property type="match status" value="1"/>
</dbReference>
<dbReference type="InterPro" id="IPR011009">
    <property type="entry name" value="Kinase-like_dom_sf"/>
</dbReference>
<dbReference type="Pfam" id="PF01636">
    <property type="entry name" value="APH"/>
    <property type="match status" value="1"/>
</dbReference>
<sequence length="355" mass="40175">MSVAPVFSKGRDLDATVEVLRPWLAARLGVDDVTLGELTYPTGAGVSNETILLEARSAGRVDDLVLRIGPRPEHQMFLDPRFRMQYDLLAALRRNGSVRVPETLWFEDDAALLGQPFFVMRRMRGRVPVSMPVYNKTGWLTEATPAQRRTLWESAMHQFAAIHMMPVDEVGFVDLAELGSTGPEQQLTYWNRFAAWALEDEAPDAVRTLFEWLAANRPAEPVPGLSWGDARIGNMMFGDDFEVVGVMDWEQASLAGPMADLGWWLHFDEIHSSFQGVPRLDGLGTRQETIDLWEELTGRRVENLLWHEVFACVKTALLGLHTRRSMRLPLAGRSERGPYLERAYRLLDLDPEELS</sequence>
<reference evidence="3" key="1">
    <citation type="submission" date="2016-07" db="EMBL/GenBank/DDBJ databases">
        <title>Frankia sp. NRRL B-16219 Genome sequencing.</title>
        <authorList>
            <person name="Ghodhbane-Gtari F."/>
            <person name="Swanson E."/>
            <person name="Gueddou A."/>
            <person name="Louati M."/>
            <person name="Nouioui I."/>
            <person name="Hezbri K."/>
            <person name="Abebe-Akele F."/>
            <person name="Simpson S."/>
            <person name="Morris K."/>
            <person name="Thomas K."/>
            <person name="Gtari M."/>
            <person name="Tisa L.S."/>
        </authorList>
    </citation>
    <scope>NUCLEOTIDE SEQUENCE [LARGE SCALE GENOMIC DNA]</scope>
    <source>
        <strain evidence="3">NRRL B-16219</strain>
    </source>
</reference>
<dbReference type="PANTHER" id="PTHR21310:SF40">
    <property type="entry name" value="AMINOGLYCOSIDE PHOSPHOTRANSFERASE DOMAIN-CONTAINING PROTEIN-RELATED"/>
    <property type="match status" value="1"/>
</dbReference>
<comment type="caution">
    <text evidence="2">The sequence shown here is derived from an EMBL/GenBank/DDBJ whole genome shotgun (WGS) entry which is preliminary data.</text>
</comment>
<keyword evidence="3" id="KW-1185">Reference proteome</keyword>
<evidence type="ECO:0000313" key="2">
    <source>
        <dbReference type="EMBL" id="OHV43050.1"/>
    </source>
</evidence>
<protein>
    <submittedName>
        <fullName evidence="2">Aminoglycoside phosphotransferase</fullName>
    </submittedName>
</protein>
<dbReference type="AlphaFoldDB" id="A0A1S1RA18"/>
<name>A0A1S1RA18_9ACTN</name>
<dbReference type="EMBL" id="MAXA01000036">
    <property type="protein sequence ID" value="OHV43050.1"/>
    <property type="molecule type" value="Genomic_DNA"/>
</dbReference>
<evidence type="ECO:0000259" key="1">
    <source>
        <dbReference type="Pfam" id="PF01636"/>
    </source>
</evidence>
<dbReference type="InterPro" id="IPR002575">
    <property type="entry name" value="Aminoglycoside_PTrfase"/>
</dbReference>
<feature type="domain" description="Aminoglycoside phosphotransferase" evidence="1">
    <location>
        <begin position="43"/>
        <end position="284"/>
    </location>
</feature>
<dbReference type="RefSeq" id="WP_071060012.1">
    <property type="nucleotide sequence ID" value="NZ_MAXA01000036.1"/>
</dbReference>
<dbReference type="SUPFAM" id="SSF56112">
    <property type="entry name" value="Protein kinase-like (PK-like)"/>
    <property type="match status" value="1"/>
</dbReference>
<dbReference type="PANTHER" id="PTHR21310">
    <property type="entry name" value="AMINOGLYCOSIDE PHOSPHOTRANSFERASE-RELATED-RELATED"/>
    <property type="match status" value="1"/>
</dbReference>
<keyword evidence="2" id="KW-0808">Transferase</keyword>
<dbReference type="Proteomes" id="UP000179769">
    <property type="component" value="Unassembled WGS sequence"/>
</dbReference>
<dbReference type="OrthoDB" id="3339041at2"/>
<dbReference type="InterPro" id="IPR051678">
    <property type="entry name" value="AGP_Transferase"/>
</dbReference>
<organism evidence="2 3">
    <name type="scientific">Parafrankia soli</name>
    <dbReference type="NCBI Taxonomy" id="2599596"/>
    <lineage>
        <taxon>Bacteria</taxon>
        <taxon>Bacillati</taxon>
        <taxon>Actinomycetota</taxon>
        <taxon>Actinomycetes</taxon>
        <taxon>Frankiales</taxon>
        <taxon>Frankiaceae</taxon>
        <taxon>Parafrankia</taxon>
    </lineage>
</organism>